<feature type="region of interest" description="Disordered" evidence="3">
    <location>
        <begin position="1"/>
        <end position="21"/>
    </location>
</feature>
<accession>A0A2R5G324</accession>
<proteinExistence type="predicted"/>
<evidence type="ECO:0000256" key="3">
    <source>
        <dbReference type="SAM" id="MobiDB-lite"/>
    </source>
</evidence>
<gene>
    <name evidence="5" type="ORF">FCC1311_016302</name>
</gene>
<dbReference type="InParanoid" id="A0A2R5G324"/>
<reference evidence="5 6" key="1">
    <citation type="submission" date="2017-12" db="EMBL/GenBank/DDBJ databases">
        <title>Sequencing, de novo assembly and annotation of complete genome of a new Thraustochytrid species, strain FCC1311.</title>
        <authorList>
            <person name="Sedici K."/>
            <person name="Godart F."/>
            <person name="Aiese Cigliano R."/>
            <person name="Sanseverino W."/>
            <person name="Barakat M."/>
            <person name="Ortet P."/>
            <person name="Marechal E."/>
            <person name="Cagnac O."/>
            <person name="Amato A."/>
        </authorList>
    </citation>
    <scope>NUCLEOTIDE SEQUENCE [LARGE SCALE GENOMIC DNA]</scope>
</reference>
<keyword evidence="1" id="KW-0597">Phosphoprotein</keyword>
<dbReference type="GO" id="GO:0005829">
    <property type="term" value="C:cytosol"/>
    <property type="evidence" value="ECO:0007669"/>
    <property type="project" value="GOC"/>
</dbReference>
<evidence type="ECO:0000313" key="6">
    <source>
        <dbReference type="Proteomes" id="UP000241890"/>
    </source>
</evidence>
<dbReference type="AlphaFoldDB" id="A0A2R5G324"/>
<dbReference type="GO" id="GO:0007032">
    <property type="term" value="P:endosome organization"/>
    <property type="evidence" value="ECO:0007669"/>
    <property type="project" value="TreeGrafter"/>
</dbReference>
<dbReference type="Pfam" id="PF00169">
    <property type="entry name" value="PH"/>
    <property type="match status" value="1"/>
</dbReference>
<evidence type="ECO:0000256" key="2">
    <source>
        <dbReference type="SAM" id="Coils"/>
    </source>
</evidence>
<evidence type="ECO:0000313" key="5">
    <source>
        <dbReference type="EMBL" id="GBG25412.1"/>
    </source>
</evidence>
<dbReference type="PANTHER" id="PTHR22902:SF27">
    <property type="entry name" value="PLECKSTRIN HOMOLOGY DOMAIN-CONTAINING FAMILY A MEMBER 3"/>
    <property type="match status" value="1"/>
</dbReference>
<dbReference type="Gene3D" id="2.30.29.30">
    <property type="entry name" value="Pleckstrin-homology domain (PH domain)/Phosphotyrosine-binding domain (PTB)"/>
    <property type="match status" value="1"/>
</dbReference>
<keyword evidence="6" id="KW-1185">Reference proteome</keyword>
<keyword evidence="2" id="KW-0175">Coiled coil</keyword>
<dbReference type="InterPro" id="IPR011993">
    <property type="entry name" value="PH-like_dom_sf"/>
</dbReference>
<comment type="caution">
    <text evidence="5">The sequence shown here is derived from an EMBL/GenBank/DDBJ whole genome shotgun (WGS) entry which is preliminary data.</text>
</comment>
<dbReference type="GO" id="GO:0055037">
    <property type="term" value="C:recycling endosome"/>
    <property type="evidence" value="ECO:0007669"/>
    <property type="project" value="TreeGrafter"/>
</dbReference>
<evidence type="ECO:0000256" key="1">
    <source>
        <dbReference type="ARBA" id="ARBA00022553"/>
    </source>
</evidence>
<dbReference type="GO" id="GO:0001881">
    <property type="term" value="P:receptor recycling"/>
    <property type="evidence" value="ECO:0007669"/>
    <property type="project" value="TreeGrafter"/>
</dbReference>
<dbReference type="SUPFAM" id="SSF50729">
    <property type="entry name" value="PH domain-like"/>
    <property type="match status" value="1"/>
</dbReference>
<dbReference type="GO" id="GO:0042147">
    <property type="term" value="P:retrograde transport, endosome to Golgi"/>
    <property type="evidence" value="ECO:0007669"/>
    <property type="project" value="TreeGrafter"/>
</dbReference>
<dbReference type="InterPro" id="IPR045188">
    <property type="entry name" value="Boi1/Boi2-like"/>
</dbReference>
<dbReference type="OrthoDB" id="41457at2759"/>
<feature type="coiled-coil region" evidence="2">
    <location>
        <begin position="146"/>
        <end position="173"/>
    </location>
</feature>
<evidence type="ECO:0000259" key="4">
    <source>
        <dbReference type="PROSITE" id="PS50003"/>
    </source>
</evidence>
<dbReference type="SMART" id="SM00233">
    <property type="entry name" value="PH"/>
    <property type="match status" value="1"/>
</dbReference>
<dbReference type="GO" id="GO:0005802">
    <property type="term" value="C:trans-Golgi network"/>
    <property type="evidence" value="ECO:0007669"/>
    <property type="project" value="TreeGrafter"/>
</dbReference>
<protein>
    <submittedName>
        <fullName evidence="5">Sesquipedalian-1</fullName>
    </submittedName>
</protein>
<dbReference type="InterPro" id="IPR001849">
    <property type="entry name" value="PH_domain"/>
</dbReference>
<dbReference type="Proteomes" id="UP000241890">
    <property type="component" value="Unassembled WGS sequence"/>
</dbReference>
<sequence length="174" mass="20176">MLAPEDAQRLPDALPEDGHNGKSGILMKRGLRYQSVPCFGTEFKRRYVVLRGKYMYRFKSENHKRVKGVPLDLEEFQLEVADYEVDDDGEVLPFAFKLSSVRKVYLFAASSARERQAWLQALAAARSHAIKQRLGHAERQAWETRNNNLGASLQRQHDRMRDLQRQEDQARLAF</sequence>
<feature type="domain" description="PH" evidence="4">
    <location>
        <begin position="19"/>
        <end position="127"/>
    </location>
</feature>
<organism evidence="5 6">
    <name type="scientific">Hondaea fermentalgiana</name>
    <dbReference type="NCBI Taxonomy" id="2315210"/>
    <lineage>
        <taxon>Eukaryota</taxon>
        <taxon>Sar</taxon>
        <taxon>Stramenopiles</taxon>
        <taxon>Bigyra</taxon>
        <taxon>Labyrinthulomycetes</taxon>
        <taxon>Thraustochytrida</taxon>
        <taxon>Thraustochytriidae</taxon>
        <taxon>Hondaea</taxon>
    </lineage>
</organism>
<dbReference type="GO" id="GO:0005769">
    <property type="term" value="C:early endosome"/>
    <property type="evidence" value="ECO:0007669"/>
    <property type="project" value="TreeGrafter"/>
</dbReference>
<dbReference type="PANTHER" id="PTHR22902">
    <property type="entry name" value="SESQUIPEDALIAN"/>
    <property type="match status" value="1"/>
</dbReference>
<dbReference type="PROSITE" id="PS50003">
    <property type="entry name" value="PH_DOMAIN"/>
    <property type="match status" value="1"/>
</dbReference>
<name>A0A2R5G324_9STRA</name>
<dbReference type="EMBL" id="BEYU01000012">
    <property type="protein sequence ID" value="GBG25412.1"/>
    <property type="molecule type" value="Genomic_DNA"/>
</dbReference>